<dbReference type="EMBL" id="JABBWE010000113">
    <property type="protein sequence ID" value="KAG1785315.1"/>
    <property type="molecule type" value="Genomic_DNA"/>
</dbReference>
<feature type="transmembrane region" description="Helical" evidence="1">
    <location>
        <begin position="82"/>
        <end position="104"/>
    </location>
</feature>
<keyword evidence="1" id="KW-0472">Membrane</keyword>
<dbReference type="OrthoDB" id="10394045at2759"/>
<accession>A0A9P7ABX8</accession>
<dbReference type="RefSeq" id="XP_041152798.1">
    <property type="nucleotide sequence ID" value="XM_041304115.1"/>
</dbReference>
<keyword evidence="1" id="KW-1133">Transmembrane helix</keyword>
<dbReference type="GeneID" id="64597879"/>
<protein>
    <submittedName>
        <fullName evidence="2">Uncharacterized protein</fullName>
    </submittedName>
</protein>
<name>A0A9P7ABX8_9AGAM</name>
<sequence>MTQSTHLTSVHAVQILHVLCSYIPYGPARVPLYHIMTTRQTTFTSFSTSSPRLPKVTWVYNLPLHFIMMNVVLDLTSEMNSFILRLVLSHVAFDISAFSIFAFANYDLAH</sequence>
<keyword evidence="3" id="KW-1185">Reference proteome</keyword>
<reference evidence="2" key="1">
    <citation type="journal article" date="2020" name="New Phytol.">
        <title>Comparative genomics reveals dynamic genome evolution in host specialist ectomycorrhizal fungi.</title>
        <authorList>
            <person name="Lofgren L.A."/>
            <person name="Nguyen N.H."/>
            <person name="Vilgalys R."/>
            <person name="Ruytinx J."/>
            <person name="Liao H.L."/>
            <person name="Branco S."/>
            <person name="Kuo A."/>
            <person name="LaButti K."/>
            <person name="Lipzen A."/>
            <person name="Andreopoulos W."/>
            <person name="Pangilinan J."/>
            <person name="Riley R."/>
            <person name="Hundley H."/>
            <person name="Na H."/>
            <person name="Barry K."/>
            <person name="Grigoriev I.V."/>
            <person name="Stajich J.E."/>
            <person name="Kennedy P.G."/>
        </authorList>
    </citation>
    <scope>NUCLEOTIDE SEQUENCE</scope>
    <source>
        <strain evidence="2">S12</strain>
    </source>
</reference>
<comment type="caution">
    <text evidence="2">The sequence shown here is derived from an EMBL/GenBank/DDBJ whole genome shotgun (WGS) entry which is preliminary data.</text>
</comment>
<dbReference type="Proteomes" id="UP000719766">
    <property type="component" value="Unassembled WGS sequence"/>
</dbReference>
<gene>
    <name evidence="2" type="ORF">HD556DRAFT_140926</name>
</gene>
<evidence type="ECO:0000256" key="1">
    <source>
        <dbReference type="SAM" id="Phobius"/>
    </source>
</evidence>
<organism evidence="2 3">
    <name type="scientific">Suillus plorans</name>
    <dbReference type="NCBI Taxonomy" id="116603"/>
    <lineage>
        <taxon>Eukaryota</taxon>
        <taxon>Fungi</taxon>
        <taxon>Dikarya</taxon>
        <taxon>Basidiomycota</taxon>
        <taxon>Agaricomycotina</taxon>
        <taxon>Agaricomycetes</taxon>
        <taxon>Agaricomycetidae</taxon>
        <taxon>Boletales</taxon>
        <taxon>Suillineae</taxon>
        <taxon>Suillaceae</taxon>
        <taxon>Suillus</taxon>
    </lineage>
</organism>
<evidence type="ECO:0000313" key="2">
    <source>
        <dbReference type="EMBL" id="KAG1785315.1"/>
    </source>
</evidence>
<evidence type="ECO:0000313" key="3">
    <source>
        <dbReference type="Proteomes" id="UP000719766"/>
    </source>
</evidence>
<dbReference type="AlphaFoldDB" id="A0A9P7ABX8"/>
<keyword evidence="1" id="KW-0812">Transmembrane</keyword>
<proteinExistence type="predicted"/>